<evidence type="ECO:0000313" key="3">
    <source>
        <dbReference type="Proteomes" id="UP000294599"/>
    </source>
</evidence>
<proteinExistence type="predicted"/>
<feature type="chain" id="PRO_5030100322" evidence="1">
    <location>
        <begin position="20"/>
        <end position="196"/>
    </location>
</feature>
<keyword evidence="1" id="KW-0732">Signal</keyword>
<evidence type="ECO:0000256" key="1">
    <source>
        <dbReference type="SAM" id="SignalP"/>
    </source>
</evidence>
<dbReference type="Gene3D" id="2.60.120.260">
    <property type="entry name" value="Galactose-binding domain-like"/>
    <property type="match status" value="1"/>
</dbReference>
<dbReference type="EMBL" id="SMAF01000025">
    <property type="protein sequence ID" value="TCS93778.1"/>
    <property type="molecule type" value="Genomic_DNA"/>
</dbReference>
<dbReference type="Proteomes" id="UP000294599">
    <property type="component" value="Unassembled WGS sequence"/>
</dbReference>
<dbReference type="AlphaFoldDB" id="A0A4S3KYA2"/>
<evidence type="ECO:0000313" key="2">
    <source>
        <dbReference type="EMBL" id="TCS93778.1"/>
    </source>
</evidence>
<gene>
    <name evidence="2" type="ORF">EDC25_12533</name>
</gene>
<feature type="signal peptide" evidence="1">
    <location>
        <begin position="1"/>
        <end position="19"/>
    </location>
</feature>
<reference evidence="2 3" key="1">
    <citation type="submission" date="2019-03" db="EMBL/GenBank/DDBJ databases">
        <title>Genomic Encyclopedia of Type Strains, Phase IV (KMG-IV): sequencing the most valuable type-strain genomes for metagenomic binning, comparative biology and taxonomic classification.</title>
        <authorList>
            <person name="Goeker M."/>
        </authorList>
    </citation>
    <scope>NUCLEOTIDE SEQUENCE [LARGE SCALE GENOMIC DNA]</scope>
    <source>
        <strain evidence="2 3">DSM 21944</strain>
    </source>
</reference>
<protein>
    <submittedName>
        <fullName evidence="2">Uncharacterized protein</fullName>
    </submittedName>
</protein>
<keyword evidence="3" id="KW-1185">Reference proteome</keyword>
<name>A0A4S3KYA2_9GAMM</name>
<dbReference type="SUPFAM" id="SSF49785">
    <property type="entry name" value="Galactose-binding domain-like"/>
    <property type="match status" value="1"/>
</dbReference>
<accession>A0A4S3KYA2</accession>
<comment type="caution">
    <text evidence="2">The sequence shown here is derived from an EMBL/GenBank/DDBJ whole genome shotgun (WGS) entry which is preliminary data.</text>
</comment>
<sequence length="196" mass="20800">MHAAITGLFLAALTTTVCADGTPTGTNLIVNGGFDGGLSGWQVLYERPATWWPMDANGDPASGSAFLRNAYVGNGATSAILMLCIPVKGGETVYASGDVLLPEHMDPEGHRASILVWSHFGENCFADGEPVTYPTLYEQGPDWQFIEGTGVVPPGADFISVMLGVGKSHDVTEIGDAYFDNIFVGLRDSEWVIRGS</sequence>
<dbReference type="RefSeq" id="WP_132577587.1">
    <property type="nucleotide sequence ID" value="NZ_JBHLWF010000080.1"/>
</dbReference>
<organism evidence="2 3">
    <name type="scientific">Pseudofulvimonas gallinarii</name>
    <dbReference type="NCBI Taxonomy" id="634155"/>
    <lineage>
        <taxon>Bacteria</taxon>
        <taxon>Pseudomonadati</taxon>
        <taxon>Pseudomonadota</taxon>
        <taxon>Gammaproteobacteria</taxon>
        <taxon>Lysobacterales</taxon>
        <taxon>Rhodanobacteraceae</taxon>
        <taxon>Pseudofulvimonas</taxon>
    </lineage>
</organism>
<dbReference type="InterPro" id="IPR008979">
    <property type="entry name" value="Galactose-bd-like_sf"/>
</dbReference>